<dbReference type="Proteomes" id="UP000186601">
    <property type="component" value="Unassembled WGS sequence"/>
</dbReference>
<reference evidence="1 2" key="1">
    <citation type="submission" date="2018-02" db="EMBL/GenBank/DDBJ databases">
        <title>Genome sequence of the basidiomycete white-rot fungus Phlebia centrifuga.</title>
        <authorList>
            <person name="Granchi Z."/>
            <person name="Peng M."/>
            <person name="de Vries R.P."/>
            <person name="Hilden K."/>
            <person name="Makela M.R."/>
            <person name="Grigoriev I."/>
            <person name="Riley R."/>
        </authorList>
    </citation>
    <scope>NUCLEOTIDE SEQUENCE [LARGE SCALE GENOMIC DNA]</scope>
    <source>
        <strain evidence="1 2">FBCC195</strain>
    </source>
</reference>
<dbReference type="EMBL" id="MLYV02001069">
    <property type="protein sequence ID" value="PSR73674.1"/>
    <property type="molecule type" value="Genomic_DNA"/>
</dbReference>
<sequence length="56" mass="5936">MSGELAGAGLLKRRSVPALVLGKAITSRIDSALQRIAMSRSKPIVITVSSAMREQL</sequence>
<keyword evidence="2" id="KW-1185">Reference proteome</keyword>
<organism evidence="1 2">
    <name type="scientific">Hermanssonia centrifuga</name>
    <dbReference type="NCBI Taxonomy" id="98765"/>
    <lineage>
        <taxon>Eukaryota</taxon>
        <taxon>Fungi</taxon>
        <taxon>Dikarya</taxon>
        <taxon>Basidiomycota</taxon>
        <taxon>Agaricomycotina</taxon>
        <taxon>Agaricomycetes</taxon>
        <taxon>Polyporales</taxon>
        <taxon>Meruliaceae</taxon>
        <taxon>Hermanssonia</taxon>
    </lineage>
</organism>
<gene>
    <name evidence="1" type="ORF">PHLCEN_2v10593</name>
</gene>
<dbReference type="AlphaFoldDB" id="A0A2R6NMQ9"/>
<evidence type="ECO:0000313" key="1">
    <source>
        <dbReference type="EMBL" id="PSR73674.1"/>
    </source>
</evidence>
<name>A0A2R6NMQ9_9APHY</name>
<comment type="caution">
    <text evidence="1">The sequence shown here is derived from an EMBL/GenBank/DDBJ whole genome shotgun (WGS) entry which is preliminary data.</text>
</comment>
<protein>
    <submittedName>
        <fullName evidence="1">Uncharacterized protein</fullName>
    </submittedName>
</protein>
<evidence type="ECO:0000313" key="2">
    <source>
        <dbReference type="Proteomes" id="UP000186601"/>
    </source>
</evidence>
<proteinExistence type="predicted"/>
<accession>A0A2R6NMQ9</accession>